<name>A0A0R1QL50_9LACO</name>
<proteinExistence type="predicted"/>
<keyword evidence="2" id="KW-1133">Transmembrane helix</keyword>
<feature type="region of interest" description="Disordered" evidence="1">
    <location>
        <begin position="385"/>
        <end position="409"/>
    </location>
</feature>
<comment type="caution">
    <text evidence="4">The sequence shown here is derived from an EMBL/GenBank/DDBJ whole genome shotgun (WGS) entry which is preliminary data.</text>
</comment>
<organism evidence="4 5">
    <name type="scientific">Lacticaseibacillus manihotivorans DSM 13343 = JCM 12514</name>
    <dbReference type="NCBI Taxonomy" id="1423769"/>
    <lineage>
        <taxon>Bacteria</taxon>
        <taxon>Bacillati</taxon>
        <taxon>Bacillota</taxon>
        <taxon>Bacilli</taxon>
        <taxon>Lactobacillales</taxon>
        <taxon>Lactobacillaceae</taxon>
        <taxon>Lacticaseibacillus</taxon>
    </lineage>
</organism>
<evidence type="ECO:0000256" key="2">
    <source>
        <dbReference type="SAM" id="Phobius"/>
    </source>
</evidence>
<dbReference type="Pfam" id="PF26635">
    <property type="entry name" value="DUF8208"/>
    <property type="match status" value="1"/>
</dbReference>
<feature type="domain" description="DUF8208" evidence="3">
    <location>
        <begin position="2"/>
        <end position="336"/>
    </location>
</feature>
<dbReference type="InterPro" id="IPR058521">
    <property type="entry name" value="DUF8208"/>
</dbReference>
<evidence type="ECO:0000313" key="4">
    <source>
        <dbReference type="EMBL" id="KRL45501.1"/>
    </source>
</evidence>
<keyword evidence="2" id="KW-0472">Membrane</keyword>
<dbReference type="AlphaFoldDB" id="A0A0R1QL50"/>
<feature type="transmembrane region" description="Helical" evidence="2">
    <location>
        <begin position="291"/>
        <end position="313"/>
    </location>
</feature>
<evidence type="ECO:0000256" key="1">
    <source>
        <dbReference type="SAM" id="MobiDB-lite"/>
    </source>
</evidence>
<dbReference type="EMBL" id="AZEU01000126">
    <property type="protein sequence ID" value="KRL45501.1"/>
    <property type="molecule type" value="Genomic_DNA"/>
</dbReference>
<dbReference type="Proteomes" id="UP000051790">
    <property type="component" value="Unassembled WGS sequence"/>
</dbReference>
<gene>
    <name evidence="4" type="ORF">FD01_GL000703</name>
</gene>
<feature type="transmembrane region" description="Helical" evidence="2">
    <location>
        <begin position="42"/>
        <end position="59"/>
    </location>
</feature>
<dbReference type="PATRIC" id="fig|1423769.4.peg.749"/>
<feature type="transmembrane region" description="Helical" evidence="2">
    <location>
        <begin position="212"/>
        <end position="233"/>
    </location>
</feature>
<accession>A0A0R1QL50</accession>
<feature type="transmembrane region" description="Helical" evidence="2">
    <location>
        <begin position="267"/>
        <end position="285"/>
    </location>
</feature>
<keyword evidence="5" id="KW-1185">Reference proteome</keyword>
<protein>
    <recommendedName>
        <fullName evidence="3">DUF8208 domain-containing protein</fullName>
    </recommendedName>
</protein>
<dbReference type="InterPro" id="IPR058066">
    <property type="entry name" value="pXO2-14_N"/>
</dbReference>
<sequence>MLIYGLTTIVNALSGIFAKMYKLLDFWGYAPFQKFLKTYDPIIWALATIGIIWAGLMMMHNKRVDYHEKGNNFLVAVLLFFGLTFLMTQGTKLITAGAEQAMVNTPSAVSIYQGNITDVYMLDKAGWKTSGGKAKLPKTTNRIKNMEDIKLLSINEKVDTGGWFGGSKASDDGTKILAKQLSMNSDGKWELHNMQGAFKIDDNYYRYSWHPWILAANLLLYLITVAIVIFKLVKIIMEINFIGLLAQGAALTDFDSGKRNRQIIAKLRDSFVVAFLLCVILQFYAQFLSFITRAGVGGVARIFAMIGAFLFVLDGPNIIQAVFGIDAGLSSMAQTMTNVMLLARGAGSTTKSALNATKKLGGVAKGIANKGLVGGSALAGFANGLTKKPNLPGDKVGGVTPAAASNKKP</sequence>
<evidence type="ECO:0000313" key="5">
    <source>
        <dbReference type="Proteomes" id="UP000051790"/>
    </source>
</evidence>
<dbReference type="NCBIfam" id="NF045890">
    <property type="entry name" value="conj_pls20_p028"/>
    <property type="match status" value="1"/>
</dbReference>
<reference evidence="4 5" key="1">
    <citation type="journal article" date="2015" name="Genome Announc.">
        <title>Expanding the biotechnology potential of lactobacilli through comparative genomics of 213 strains and associated genera.</title>
        <authorList>
            <person name="Sun Z."/>
            <person name="Harris H.M."/>
            <person name="McCann A."/>
            <person name="Guo C."/>
            <person name="Argimon S."/>
            <person name="Zhang W."/>
            <person name="Yang X."/>
            <person name="Jeffery I.B."/>
            <person name="Cooney J.C."/>
            <person name="Kagawa T.F."/>
            <person name="Liu W."/>
            <person name="Song Y."/>
            <person name="Salvetti E."/>
            <person name="Wrobel A."/>
            <person name="Rasinkangas P."/>
            <person name="Parkhill J."/>
            <person name="Rea M.C."/>
            <person name="O'Sullivan O."/>
            <person name="Ritari J."/>
            <person name="Douillard F.P."/>
            <person name="Paul Ross R."/>
            <person name="Yang R."/>
            <person name="Briner A.E."/>
            <person name="Felis G.E."/>
            <person name="de Vos W.M."/>
            <person name="Barrangou R."/>
            <person name="Klaenhammer T.R."/>
            <person name="Caufield P.W."/>
            <person name="Cui Y."/>
            <person name="Zhang H."/>
            <person name="O'Toole P.W."/>
        </authorList>
    </citation>
    <scope>NUCLEOTIDE SEQUENCE [LARGE SCALE GENOMIC DNA]</scope>
    <source>
        <strain evidence="4 5">DSM 13343</strain>
    </source>
</reference>
<evidence type="ECO:0000259" key="3">
    <source>
        <dbReference type="Pfam" id="PF26635"/>
    </source>
</evidence>
<keyword evidence="2" id="KW-0812">Transmembrane</keyword>
<feature type="transmembrane region" description="Helical" evidence="2">
    <location>
        <begin position="71"/>
        <end position="88"/>
    </location>
</feature>